<keyword evidence="2" id="KW-0808">Transferase</keyword>
<dbReference type="RefSeq" id="WP_188354637.1">
    <property type="nucleotide sequence ID" value="NZ_BMDH01000001.1"/>
</dbReference>
<evidence type="ECO:0000256" key="3">
    <source>
        <dbReference type="ARBA" id="ARBA00022691"/>
    </source>
</evidence>
<proteinExistence type="predicted"/>
<name>A0A8J3EVN1_9BIFI</name>
<dbReference type="EMBL" id="BMDH01000001">
    <property type="protein sequence ID" value="GGI13220.1"/>
    <property type="molecule type" value="Genomic_DNA"/>
</dbReference>
<dbReference type="GO" id="GO:0032259">
    <property type="term" value="P:methylation"/>
    <property type="evidence" value="ECO:0007669"/>
    <property type="project" value="UniProtKB-KW"/>
</dbReference>
<dbReference type="AlphaFoldDB" id="A0A8J3EVN1"/>
<dbReference type="Pfam" id="PF01209">
    <property type="entry name" value="Ubie_methyltran"/>
    <property type="match status" value="1"/>
</dbReference>
<reference evidence="4" key="1">
    <citation type="journal article" date="2014" name="Int. J. Syst. Evol. Microbiol.">
        <title>Complete genome sequence of Corynebacterium casei LMG S-19264T (=DSM 44701T), isolated from a smear-ripened cheese.</title>
        <authorList>
            <consortium name="US DOE Joint Genome Institute (JGI-PGF)"/>
            <person name="Walter F."/>
            <person name="Albersmeier A."/>
            <person name="Kalinowski J."/>
            <person name="Ruckert C."/>
        </authorList>
    </citation>
    <scope>NUCLEOTIDE SEQUENCE</scope>
    <source>
        <strain evidence="4">CCM 8606</strain>
    </source>
</reference>
<keyword evidence="3" id="KW-0949">S-adenosyl-L-methionine</keyword>
<dbReference type="InterPro" id="IPR004033">
    <property type="entry name" value="UbiE/COQ5_MeTrFase"/>
</dbReference>
<dbReference type="Proteomes" id="UP000619536">
    <property type="component" value="Unassembled WGS sequence"/>
</dbReference>
<dbReference type="NCBIfam" id="TIGR01934">
    <property type="entry name" value="MenG_MenH_UbiE"/>
    <property type="match status" value="1"/>
</dbReference>
<keyword evidence="5" id="KW-1185">Reference proteome</keyword>
<dbReference type="PROSITE" id="PS51608">
    <property type="entry name" value="SAM_MT_UBIE"/>
    <property type="match status" value="1"/>
</dbReference>
<dbReference type="GO" id="GO:0008168">
    <property type="term" value="F:methyltransferase activity"/>
    <property type="evidence" value="ECO:0007669"/>
    <property type="project" value="UniProtKB-KW"/>
</dbReference>
<dbReference type="PANTHER" id="PTHR43591">
    <property type="entry name" value="METHYLTRANSFERASE"/>
    <property type="match status" value="1"/>
</dbReference>
<dbReference type="InterPro" id="IPR029063">
    <property type="entry name" value="SAM-dependent_MTases_sf"/>
</dbReference>
<reference evidence="4" key="2">
    <citation type="submission" date="2020-09" db="EMBL/GenBank/DDBJ databases">
        <authorList>
            <person name="Sun Q."/>
            <person name="Sedlacek I."/>
        </authorList>
    </citation>
    <scope>NUCLEOTIDE SEQUENCE</scope>
    <source>
        <strain evidence="4">CCM 8606</strain>
    </source>
</reference>
<organism evidence="4 5">
    <name type="scientific">Galliscardovia ingluviei</name>
    <dbReference type="NCBI Taxonomy" id="1769422"/>
    <lineage>
        <taxon>Bacteria</taxon>
        <taxon>Bacillati</taxon>
        <taxon>Actinomycetota</taxon>
        <taxon>Actinomycetes</taxon>
        <taxon>Bifidobacteriales</taxon>
        <taxon>Bifidobacteriaceae</taxon>
        <taxon>Galliscardovia</taxon>
    </lineage>
</organism>
<dbReference type="CDD" id="cd02440">
    <property type="entry name" value="AdoMet_MTases"/>
    <property type="match status" value="1"/>
</dbReference>
<evidence type="ECO:0000256" key="2">
    <source>
        <dbReference type="ARBA" id="ARBA00022679"/>
    </source>
</evidence>
<evidence type="ECO:0000256" key="1">
    <source>
        <dbReference type="ARBA" id="ARBA00022603"/>
    </source>
</evidence>
<comment type="caution">
    <text evidence="4">The sequence shown here is derived from an EMBL/GenBank/DDBJ whole genome shotgun (WGS) entry which is preliminary data.</text>
</comment>
<dbReference type="PANTHER" id="PTHR43591:SF24">
    <property type="entry name" value="2-METHOXY-6-POLYPRENYL-1,4-BENZOQUINOL METHYLASE, MITOCHONDRIAL"/>
    <property type="match status" value="1"/>
</dbReference>
<accession>A0A8J3EVN1</accession>
<dbReference type="SUPFAM" id="SSF53335">
    <property type="entry name" value="S-adenosyl-L-methionine-dependent methyltransferases"/>
    <property type="match status" value="1"/>
</dbReference>
<evidence type="ECO:0000313" key="5">
    <source>
        <dbReference type="Proteomes" id="UP000619536"/>
    </source>
</evidence>
<sequence>MRRVHEQAEQGEQYQQLHHVRNRTAGAMESLFSAIAKHYDAINTLASFGFDRLWRKRAIDKLSHALAATGAPIDRAYIADIACGTGTSSIVLARRGAEVFAGDVSYGMLRIGEQRKSALPMQVSQRICFTHCDAHHLPLHDTSVDAVTICFGLRNMDSREQVFAECARVVKPGGVFMCLEFDNPHHRLWRAIVHQVSSCMVLCVAAIFRQNSKPYQYLLQSIKDWPGAAYITEQLLTHGFEDVRVYRLGFGIASICIAYRTA</sequence>
<dbReference type="Gene3D" id="3.40.50.150">
    <property type="entry name" value="Vaccinia Virus protein VP39"/>
    <property type="match status" value="1"/>
</dbReference>
<keyword evidence="1 4" id="KW-0489">Methyltransferase</keyword>
<evidence type="ECO:0000313" key="4">
    <source>
        <dbReference type="EMBL" id="GGI13220.1"/>
    </source>
</evidence>
<protein>
    <submittedName>
        <fullName evidence="4">Demethylmenaquinone methyltransferase</fullName>
    </submittedName>
</protein>
<gene>
    <name evidence="4" type="primary">menG</name>
    <name evidence="4" type="ORF">GCM10007377_04870</name>
</gene>